<accession>A0A0A7EID9</accession>
<feature type="chain" id="PRO_5002028334" evidence="1">
    <location>
        <begin position="23"/>
        <end position="71"/>
    </location>
</feature>
<keyword evidence="3" id="KW-1185">Reference proteome</keyword>
<protein>
    <submittedName>
        <fullName evidence="2">Uncharacterized protein</fullName>
    </submittedName>
</protein>
<feature type="signal peptide" evidence="1">
    <location>
        <begin position="1"/>
        <end position="22"/>
    </location>
</feature>
<gene>
    <name evidence="2" type="ORF">OM33_14845</name>
</gene>
<sequence length="71" mass="8136">MKQHLKNITISLILFSAFPTLGITLNNQTTIEKTLPKIEAKQNKFTITLCPNFPICKKDDKEEESKSKDKK</sequence>
<dbReference type="AlphaFoldDB" id="A0A0A7EID9"/>
<keyword evidence="1" id="KW-0732">Signal</keyword>
<reference evidence="2 3" key="1">
    <citation type="submission" date="2014-11" db="EMBL/GenBank/DDBJ databases">
        <title>Complete Genome Sequence of Pseudoalteromonas sp. Strain OCN003 Isolated from Kaneohe Bay, Oahu, Hawaii.</title>
        <authorList>
            <person name="Beurmann S."/>
            <person name="Videau P."/>
            <person name="Ushijima B."/>
            <person name="Smith A.M."/>
            <person name="Aeby G.S."/>
            <person name="Callahan S.M."/>
            <person name="Belcaid M."/>
        </authorList>
    </citation>
    <scope>NUCLEOTIDE SEQUENCE [LARGE SCALE GENOMIC DNA]</scope>
    <source>
        <strain evidence="2 3">OCN003</strain>
    </source>
</reference>
<name>A0A0A7EID9_9GAMM</name>
<evidence type="ECO:0000313" key="2">
    <source>
        <dbReference type="EMBL" id="AIY66440.1"/>
    </source>
</evidence>
<organism evidence="2 3">
    <name type="scientific">Pseudoalteromonas piratica</name>
    <dbReference type="NCBI Taxonomy" id="1348114"/>
    <lineage>
        <taxon>Bacteria</taxon>
        <taxon>Pseudomonadati</taxon>
        <taxon>Pseudomonadota</taxon>
        <taxon>Gammaproteobacteria</taxon>
        <taxon>Alteromonadales</taxon>
        <taxon>Pseudoalteromonadaceae</taxon>
        <taxon>Pseudoalteromonas</taxon>
    </lineage>
</organism>
<dbReference type="HOGENOM" id="CLU_2737085_0_0_6"/>
<evidence type="ECO:0000256" key="1">
    <source>
        <dbReference type="SAM" id="SignalP"/>
    </source>
</evidence>
<evidence type="ECO:0000313" key="3">
    <source>
        <dbReference type="Proteomes" id="UP000030341"/>
    </source>
</evidence>
<dbReference type="Proteomes" id="UP000030341">
    <property type="component" value="Chromosome 2"/>
</dbReference>
<dbReference type="RefSeq" id="WP_040134655.1">
    <property type="nucleotide sequence ID" value="NZ_CP009889.1"/>
</dbReference>
<proteinExistence type="predicted"/>
<dbReference type="STRING" id="1348114.OM33_14845"/>
<dbReference type="KEGG" id="pseo:OM33_14845"/>
<dbReference type="EMBL" id="CP009889">
    <property type="protein sequence ID" value="AIY66440.1"/>
    <property type="molecule type" value="Genomic_DNA"/>
</dbReference>